<dbReference type="AlphaFoldDB" id="A0A3N2PWT4"/>
<protein>
    <submittedName>
        <fullName evidence="1">Uncharacterized protein</fullName>
    </submittedName>
</protein>
<name>A0A3N2PWT4_SODAK</name>
<dbReference type="EMBL" id="ML119054">
    <property type="protein sequence ID" value="ROT38980.1"/>
    <property type="molecule type" value="Genomic_DNA"/>
</dbReference>
<dbReference type="RefSeq" id="XP_028466786.1">
    <property type="nucleotide sequence ID" value="XM_028614954.1"/>
</dbReference>
<organism evidence="1 2">
    <name type="scientific">Sodiomyces alkalinus (strain CBS 110278 / VKM F-3762 / F11)</name>
    <name type="common">Alkaliphilic filamentous fungus</name>
    <dbReference type="NCBI Taxonomy" id="1314773"/>
    <lineage>
        <taxon>Eukaryota</taxon>
        <taxon>Fungi</taxon>
        <taxon>Dikarya</taxon>
        <taxon>Ascomycota</taxon>
        <taxon>Pezizomycotina</taxon>
        <taxon>Sordariomycetes</taxon>
        <taxon>Hypocreomycetidae</taxon>
        <taxon>Glomerellales</taxon>
        <taxon>Plectosphaerellaceae</taxon>
        <taxon>Sodiomyces</taxon>
    </lineage>
</organism>
<reference evidence="1 2" key="1">
    <citation type="journal article" date="2018" name="Mol. Ecol.">
        <title>The obligate alkalophilic soda-lake fungus Sodiomyces alkalinus has shifted to a protein diet.</title>
        <authorList>
            <person name="Grum-Grzhimaylo A.A."/>
            <person name="Falkoski D.L."/>
            <person name="van den Heuvel J."/>
            <person name="Valero-Jimenez C.A."/>
            <person name="Min B."/>
            <person name="Choi I.G."/>
            <person name="Lipzen A."/>
            <person name="Daum C.G."/>
            <person name="Aanen D.K."/>
            <person name="Tsang A."/>
            <person name="Henrissat B."/>
            <person name="Bilanenko E.N."/>
            <person name="de Vries R.P."/>
            <person name="van Kan J.A.L."/>
            <person name="Grigoriev I.V."/>
            <person name="Debets A.J.M."/>
        </authorList>
    </citation>
    <scope>NUCLEOTIDE SEQUENCE [LARGE SCALE GENOMIC DNA]</scope>
    <source>
        <strain evidence="1 2">F11</strain>
    </source>
</reference>
<dbReference type="GeneID" id="39583431"/>
<keyword evidence="2" id="KW-1185">Reference proteome</keyword>
<dbReference type="Proteomes" id="UP000272025">
    <property type="component" value="Unassembled WGS sequence"/>
</dbReference>
<feature type="non-terminal residue" evidence="1">
    <location>
        <position position="93"/>
    </location>
</feature>
<evidence type="ECO:0000313" key="1">
    <source>
        <dbReference type="EMBL" id="ROT38980.1"/>
    </source>
</evidence>
<accession>A0A3N2PWT4</accession>
<evidence type="ECO:0000313" key="2">
    <source>
        <dbReference type="Proteomes" id="UP000272025"/>
    </source>
</evidence>
<gene>
    <name evidence="1" type="ORF">SODALDRAFT_378107</name>
</gene>
<proteinExistence type="predicted"/>
<sequence length="93" mass="10734">MRPLLPTFIRQGLLLTSLPNWPTGCPYVLVGRFSPPWPALVPWVRMIMSQASTMLSLRSIRESKSWMDMVLCVASLLHGFSVRRRFTARWTKT</sequence>